<organism evidence="2 3">
    <name type="scientific">Agathobacter rectalis</name>
    <dbReference type="NCBI Taxonomy" id="39491"/>
    <lineage>
        <taxon>Bacteria</taxon>
        <taxon>Bacillati</taxon>
        <taxon>Bacillota</taxon>
        <taxon>Clostridia</taxon>
        <taxon>Lachnospirales</taxon>
        <taxon>Lachnospiraceae</taxon>
        <taxon>Agathobacter</taxon>
    </lineage>
</organism>
<evidence type="ECO:0000313" key="3">
    <source>
        <dbReference type="Proteomes" id="UP000095673"/>
    </source>
</evidence>
<evidence type="ECO:0000256" key="1">
    <source>
        <dbReference type="SAM" id="Phobius"/>
    </source>
</evidence>
<sequence length="80" mass="9202">MKNVEVVMRLWYNFFIKIIHPDHMNLMGLKYMAVTAIYAAATIIYMETIVIYYGSITDTVITETSGGDRMGTTKIRTDEE</sequence>
<name>A0A173V4I4_9FIRM</name>
<gene>
    <name evidence="2" type="ORF">ERS852580_02600</name>
</gene>
<dbReference type="EMBL" id="CYXM01000014">
    <property type="protein sequence ID" value="CUN21914.1"/>
    <property type="molecule type" value="Genomic_DNA"/>
</dbReference>
<protein>
    <submittedName>
        <fullName evidence="2">Uncharacterized protein</fullName>
    </submittedName>
</protein>
<feature type="transmembrane region" description="Helical" evidence="1">
    <location>
        <begin position="31"/>
        <end position="53"/>
    </location>
</feature>
<proteinExistence type="predicted"/>
<dbReference type="AlphaFoldDB" id="A0A173V4I4"/>
<dbReference type="Proteomes" id="UP000095673">
    <property type="component" value="Unassembled WGS sequence"/>
</dbReference>
<keyword evidence="1" id="KW-1133">Transmembrane helix</keyword>
<keyword evidence="1" id="KW-0812">Transmembrane</keyword>
<accession>A0A173V4I4</accession>
<reference evidence="2 3" key="1">
    <citation type="submission" date="2015-09" db="EMBL/GenBank/DDBJ databases">
        <authorList>
            <consortium name="Pathogen Informatics"/>
        </authorList>
    </citation>
    <scope>NUCLEOTIDE SEQUENCE [LARGE SCALE GENOMIC DNA]</scope>
    <source>
        <strain evidence="2 3">2789STDY5834968</strain>
    </source>
</reference>
<evidence type="ECO:0000313" key="2">
    <source>
        <dbReference type="EMBL" id="CUN21914.1"/>
    </source>
</evidence>
<keyword evidence="1" id="KW-0472">Membrane</keyword>